<comment type="caution">
    <text evidence="2">The sequence shown here is derived from an EMBL/GenBank/DDBJ whole genome shotgun (WGS) entry which is preliminary data.</text>
</comment>
<dbReference type="Pfam" id="PF14280">
    <property type="entry name" value="DUF4365"/>
    <property type="match status" value="1"/>
</dbReference>
<accession>A0ABP4HY75</accession>
<dbReference type="InterPro" id="IPR025375">
    <property type="entry name" value="DUF4365"/>
</dbReference>
<dbReference type="Proteomes" id="UP001500282">
    <property type="component" value="Unassembled WGS sequence"/>
</dbReference>
<organism evidence="2 3">
    <name type="scientific">Streptomyces javensis</name>
    <dbReference type="NCBI Taxonomy" id="114698"/>
    <lineage>
        <taxon>Bacteria</taxon>
        <taxon>Bacillati</taxon>
        <taxon>Actinomycetota</taxon>
        <taxon>Actinomycetes</taxon>
        <taxon>Kitasatosporales</taxon>
        <taxon>Streptomycetaceae</taxon>
        <taxon>Streptomyces</taxon>
        <taxon>Streptomyces violaceusniger group</taxon>
    </lineage>
</organism>
<feature type="domain" description="DUF4365" evidence="1">
    <location>
        <begin position="10"/>
        <end position="152"/>
    </location>
</feature>
<protein>
    <recommendedName>
        <fullName evidence="1">DUF4365 domain-containing protein</fullName>
    </recommendedName>
</protein>
<keyword evidence="3" id="KW-1185">Reference proteome</keyword>
<dbReference type="EMBL" id="BAAAIH010000062">
    <property type="protein sequence ID" value="GAA1296297.1"/>
    <property type="molecule type" value="Genomic_DNA"/>
</dbReference>
<name>A0ABP4HY75_9ACTN</name>
<evidence type="ECO:0000259" key="1">
    <source>
        <dbReference type="Pfam" id="PF14280"/>
    </source>
</evidence>
<gene>
    <name evidence="2" type="ORF">GCM10009579_74200</name>
</gene>
<proteinExistence type="predicted"/>
<evidence type="ECO:0000313" key="2">
    <source>
        <dbReference type="EMBL" id="GAA1296297.1"/>
    </source>
</evidence>
<sequence>MGDPGSWQQEQISLAYMAAVATQAGATVASWNVDNASVDVTLKRGTSLIEFQMKCSFDAYLLTGGDTYSYDLDIRAYDNLRHEHRMAAGYLGLVVVSRDVDEWLTHDIDAETLLMRASGYYARLQDEPPATGKVTKAIHVPRLQRIDSSGLDVMFKYSHERLFGPIQDEAA</sequence>
<reference evidence="3" key="1">
    <citation type="journal article" date="2019" name="Int. J. Syst. Evol. Microbiol.">
        <title>The Global Catalogue of Microorganisms (GCM) 10K type strain sequencing project: providing services to taxonomists for standard genome sequencing and annotation.</title>
        <authorList>
            <consortium name="The Broad Institute Genomics Platform"/>
            <consortium name="The Broad Institute Genome Sequencing Center for Infectious Disease"/>
            <person name="Wu L."/>
            <person name="Ma J."/>
        </authorList>
    </citation>
    <scope>NUCLEOTIDE SEQUENCE [LARGE SCALE GENOMIC DNA]</scope>
    <source>
        <strain evidence="3">JCM 11448</strain>
    </source>
</reference>
<evidence type="ECO:0000313" key="3">
    <source>
        <dbReference type="Proteomes" id="UP001500282"/>
    </source>
</evidence>